<keyword evidence="3" id="KW-0812">Transmembrane</keyword>
<evidence type="ECO:0000313" key="9">
    <source>
        <dbReference type="Proteomes" id="UP000613740"/>
    </source>
</evidence>
<dbReference type="Proteomes" id="UP000613740">
    <property type="component" value="Unassembled WGS sequence"/>
</dbReference>
<dbReference type="PANTHER" id="PTHR23033:SF50">
    <property type="entry name" value="HEXOSYLTRANSFERASE"/>
    <property type="match status" value="1"/>
</dbReference>
<dbReference type="OrthoDB" id="421979at2759"/>
<feature type="compositionally biased region" description="Polar residues" evidence="7">
    <location>
        <begin position="26"/>
        <end position="43"/>
    </location>
</feature>
<dbReference type="InterPro" id="IPR026050">
    <property type="entry name" value="C1GALT1/C1GALT1_chp1"/>
</dbReference>
<comment type="similarity">
    <text evidence="2">Belongs to the glycosyltransferase 31 family. Beta3-Gal-T subfamily.</text>
</comment>
<reference evidence="8" key="1">
    <citation type="journal article" date="2020" name="bioRxiv">
        <title>Comparative genomics of Chlamydomonas.</title>
        <authorList>
            <person name="Craig R.J."/>
            <person name="Hasan A.R."/>
            <person name="Ness R.W."/>
            <person name="Keightley P.D."/>
        </authorList>
    </citation>
    <scope>NUCLEOTIDE SEQUENCE</scope>
    <source>
        <strain evidence="8">CCAP 11/173</strain>
    </source>
</reference>
<evidence type="ECO:0000256" key="7">
    <source>
        <dbReference type="SAM" id="MobiDB-lite"/>
    </source>
</evidence>
<evidence type="ECO:0000256" key="6">
    <source>
        <dbReference type="ARBA" id="ARBA00023136"/>
    </source>
</evidence>
<dbReference type="GO" id="GO:0016020">
    <property type="term" value="C:membrane"/>
    <property type="evidence" value="ECO:0007669"/>
    <property type="project" value="UniProtKB-SubCell"/>
</dbReference>
<feature type="compositionally biased region" description="Low complexity" evidence="7">
    <location>
        <begin position="149"/>
        <end position="216"/>
    </location>
</feature>
<feature type="compositionally biased region" description="Low complexity" evidence="7">
    <location>
        <begin position="46"/>
        <end position="58"/>
    </location>
</feature>
<accession>A0A836BBW1</accession>
<evidence type="ECO:0000313" key="8">
    <source>
        <dbReference type="EMBL" id="KAG2453861.1"/>
    </source>
</evidence>
<feature type="region of interest" description="Disordered" evidence="7">
    <location>
        <begin position="939"/>
        <end position="961"/>
    </location>
</feature>
<proteinExistence type="inferred from homology"/>
<dbReference type="AlphaFoldDB" id="A0A836BBW1"/>
<organism evidence="8 9">
    <name type="scientific">Chlamydomonas schloesseri</name>
    <dbReference type="NCBI Taxonomy" id="2026947"/>
    <lineage>
        <taxon>Eukaryota</taxon>
        <taxon>Viridiplantae</taxon>
        <taxon>Chlorophyta</taxon>
        <taxon>core chlorophytes</taxon>
        <taxon>Chlorophyceae</taxon>
        <taxon>CS clade</taxon>
        <taxon>Chlamydomonadales</taxon>
        <taxon>Chlamydomonadaceae</taxon>
        <taxon>Chlamydomonas</taxon>
    </lineage>
</organism>
<keyword evidence="5" id="KW-1133">Transmembrane helix</keyword>
<dbReference type="EMBL" id="JAEHOD010000003">
    <property type="protein sequence ID" value="KAG2453861.1"/>
    <property type="molecule type" value="Genomic_DNA"/>
</dbReference>
<name>A0A836BBW1_9CHLO</name>
<keyword evidence="9" id="KW-1185">Reference proteome</keyword>
<evidence type="ECO:0000256" key="1">
    <source>
        <dbReference type="ARBA" id="ARBA00004606"/>
    </source>
</evidence>
<feature type="region of interest" description="Disordered" evidence="7">
    <location>
        <begin position="756"/>
        <end position="890"/>
    </location>
</feature>
<protein>
    <submittedName>
        <fullName evidence="8">Uncharacterized protein</fullName>
    </submittedName>
</protein>
<feature type="compositionally biased region" description="Gly residues" evidence="7">
    <location>
        <begin position="849"/>
        <end position="867"/>
    </location>
</feature>
<comment type="caution">
    <text evidence="8">The sequence shown here is derived from an EMBL/GenBank/DDBJ whole genome shotgun (WGS) entry which is preliminary data.</text>
</comment>
<feature type="region of interest" description="Disordered" evidence="7">
    <location>
        <begin position="477"/>
        <end position="507"/>
    </location>
</feature>
<evidence type="ECO:0000256" key="4">
    <source>
        <dbReference type="ARBA" id="ARBA00022968"/>
    </source>
</evidence>
<keyword evidence="4" id="KW-0735">Signal-anchor</keyword>
<evidence type="ECO:0000256" key="5">
    <source>
        <dbReference type="ARBA" id="ARBA00022989"/>
    </source>
</evidence>
<comment type="subcellular location">
    <subcellularLocation>
        <location evidence="1">Membrane</location>
        <topology evidence="1">Single-pass type II membrane protein</topology>
    </subcellularLocation>
</comment>
<evidence type="ECO:0000256" key="3">
    <source>
        <dbReference type="ARBA" id="ARBA00022692"/>
    </source>
</evidence>
<dbReference type="PANTHER" id="PTHR23033">
    <property type="entry name" value="BETA1,3-GALACTOSYLTRANSFERASE"/>
    <property type="match status" value="1"/>
</dbReference>
<feature type="region of interest" description="Disordered" evidence="7">
    <location>
        <begin position="149"/>
        <end position="227"/>
    </location>
</feature>
<keyword evidence="6" id="KW-0472">Membrane</keyword>
<feature type="compositionally biased region" description="Acidic residues" evidence="7">
    <location>
        <begin position="763"/>
        <end position="780"/>
    </location>
</feature>
<evidence type="ECO:0000256" key="2">
    <source>
        <dbReference type="ARBA" id="ARBA00006462"/>
    </source>
</evidence>
<sequence length="981" mass="103333">MALSLEGDGESATVRAGSPAPVSHNGGPSASTLDRAGSSSSCSPRAGAAAGGVSSSSSSVARTVEGEYECAATDAAAAAPQKVFASTHDAPLITAASGVAGGHKRSRRSSSAPSALVSVTLLLTAALQGAVLMSGAPCAAAWGWPFGGSARSSSDNGSSRGSSVSRSRRSSGSSSASGSSTRSTTALDVGTSRSSSRSSRKSSSSIRRSSATSTSAKARREAVSGGGAVWREQRPVLQAAGMREVQYNPAARDVKALLAWDATAVNASIDPATALPLDASLPANYSLPLNDAQSLLRQLLKDEEARRALPYDMTKPYKLPAASYEDEQFVFATGSYPDRYLLAQATRSWRRGIRAFIAINNTRDVDELNQHNQVHRERYEYFPDEGEGDLGPRFHGFMRGDSRAAIAPFMAHEHFGESYKWLLYGDDDTIFYMPAVKQMLAHLDPELPYAISDNLWYRSRHPNLFAPRCLPCHMAVDADPPPPPVHGEGGGEDEEREGGGGDEGAAEPITIPSVAEVTNGYGRFLVGARTDADMNHGKAKRAMRTRAFQDWNKTQHQLAAHGEDANVPGLRYAPRPACPFCTREAACTPTPPPDSRVGCYPAGGHGGAGMIFSVGLLRRLSSARIKECILEQYGAPGGDSLLSTCLWREGYAFTDPGTSTLAMYDGNYVLFSSEAGKWALHDPLTVLIKGKCDARCKWLVRNAVSHHGRGRHFQGFGQSAAYLYAAAASHRAALKWQSFMAQRDLDLKELEASLRGEGAGGEDGSEEGHGEEDEEEQEEGGEGRAGKRAKRDNGTSRRKMQSDSGAAKARHGADGGSGGGTGGKGIGGRRQQHGKSTTQQHQQQDSQQGGQGKGWMGGRKGAGGARGGAAASVKRIASRKKGSAAAGPDSDALLASSKTAQAAEALQRGLKAAADVAAGERRAAAQHAAAAERALGVHGGMGSASRSLHGVKSSWEREGESEVGLDYVPHRRGYFDSKDFK</sequence>
<feature type="compositionally biased region" description="Gly residues" evidence="7">
    <location>
        <begin position="814"/>
        <end position="828"/>
    </location>
</feature>
<feature type="compositionally biased region" description="Basic and acidic residues" evidence="7">
    <location>
        <begin position="781"/>
        <end position="795"/>
    </location>
</feature>
<gene>
    <name evidence="8" type="ORF">HYH02_002068</name>
</gene>
<feature type="region of interest" description="Disordered" evidence="7">
    <location>
        <begin position="1"/>
        <end position="58"/>
    </location>
</feature>
<feature type="compositionally biased region" description="Low complexity" evidence="7">
    <location>
        <begin position="834"/>
        <end position="848"/>
    </location>
</feature>